<dbReference type="Proteomes" id="UP000323708">
    <property type="component" value="Unassembled WGS sequence"/>
</dbReference>
<dbReference type="AlphaFoldDB" id="A0A5B0X1H3"/>
<dbReference type="NCBIfam" id="TIGR03623">
    <property type="entry name" value="probable DNA repair protein"/>
    <property type="match status" value="1"/>
</dbReference>
<dbReference type="SUPFAM" id="SSF52540">
    <property type="entry name" value="P-loop containing nucleoside triphosphate hydrolases"/>
    <property type="match status" value="1"/>
</dbReference>
<feature type="domain" description="PD-(D/E)XK endonuclease-like" evidence="1">
    <location>
        <begin position="615"/>
        <end position="881"/>
    </location>
</feature>
<dbReference type="InterPro" id="IPR019925">
    <property type="entry name" value="DNA_repair_protein_predicted"/>
</dbReference>
<dbReference type="EMBL" id="VTUX01000002">
    <property type="protein sequence ID" value="KAA1193126.1"/>
    <property type="molecule type" value="Genomic_DNA"/>
</dbReference>
<dbReference type="Gene3D" id="3.90.320.10">
    <property type="match status" value="1"/>
</dbReference>
<dbReference type="InterPro" id="IPR027417">
    <property type="entry name" value="P-loop_NTPase"/>
</dbReference>
<dbReference type="Pfam" id="PF12705">
    <property type="entry name" value="PDDEXK_1"/>
    <property type="match status" value="1"/>
</dbReference>
<protein>
    <recommendedName>
        <fullName evidence="1">PD-(D/E)XK endonuclease-like domain-containing protein</fullName>
    </recommendedName>
</protein>
<evidence type="ECO:0000259" key="1">
    <source>
        <dbReference type="Pfam" id="PF12705"/>
    </source>
</evidence>
<gene>
    <name evidence="2" type="ORF">F0M18_04585</name>
</gene>
<dbReference type="InterPro" id="IPR038726">
    <property type="entry name" value="PDDEXK_AddAB-type"/>
</dbReference>
<dbReference type="RefSeq" id="WP_149610234.1">
    <property type="nucleotide sequence ID" value="NZ_VTUX01000002.1"/>
</dbReference>
<proteinExistence type="predicted"/>
<comment type="caution">
    <text evidence="2">The sequence shown here is derived from an EMBL/GenBank/DDBJ whole genome shotgun (WGS) entry which is preliminary data.</text>
</comment>
<organism evidence="2 3">
    <name type="scientific">Pseudohalioglobus sediminis</name>
    <dbReference type="NCBI Taxonomy" id="2606449"/>
    <lineage>
        <taxon>Bacteria</taxon>
        <taxon>Pseudomonadati</taxon>
        <taxon>Pseudomonadota</taxon>
        <taxon>Gammaproteobacteria</taxon>
        <taxon>Cellvibrionales</taxon>
        <taxon>Halieaceae</taxon>
        <taxon>Pseudohalioglobus</taxon>
    </lineage>
</organism>
<evidence type="ECO:0000313" key="3">
    <source>
        <dbReference type="Proteomes" id="UP000323708"/>
    </source>
</evidence>
<name>A0A5B0X1H3_9GAMM</name>
<dbReference type="InterPro" id="IPR011604">
    <property type="entry name" value="PDDEXK-like_dom_sf"/>
</dbReference>
<accession>A0A5B0X1H3</accession>
<evidence type="ECO:0000313" key="2">
    <source>
        <dbReference type="EMBL" id="KAA1193126.1"/>
    </source>
</evidence>
<sequence length="890" mass="98581">MDSPRYFDLDRLRPLLQRGFTLITPNLRLSRAIKQAWDREQMQAGQVTWEPAPVCALEQWLAGQWQQAVRAGVVSPAKTISPLQQAELWRQVIRDDTSATDSAPLLRLDAAVDLARQARELMLRYGIDPADTKATSEFALDDDCATFLRWCRAFTVALQQQSALTIDDSAIRLLALDYSAATVPIALVDFDDIAPLHRAVVASRADPLEEVASADASAPIIGKSFAERRAELSAVARWAASQYTSDTGCRLGILLTDMQSDRNELEYLLRRQFDCLGDNYGALPVDFSTGIPLDRAPVIRDALRMLTVIEPQVSQEDVQGLIISRFAACRDALTETGLKLLQALYRDGVQRISTARLRHLAATVRIDEQRGTAIGDCLKAISALRLDRRRELPSHWVEHFCQVLQIFGWPGPGPLDSLEYQQVETWYEVLEAFSGFDALSGELPASEALALLRRCCQQRISQPQTASSGIQVLGPLEAAGLQFDQVWMVGLQGSRWPAPARPNPFLPVAMQRRLSMPHSSAEREWRYATALMRQYRAGCRVLIASFSRQNDGVPEVPSALLDGVQIEQHELAEEPWRDWHETSGAARLVAQRDDNAPALSSAQLAAIRGGTAILQAQANCPFRAFAVLRLQAQPLDEPRSGLRATERGKLLHDALYALWGELQDSATLHRQDEAALHSIVNRSIDSAMQQLPSALSQLVGRGCLDLEQQRLTALLHEWLEVERAREPFTVVSREDPAEYTFAGLRLSLKLDRIDRLADGAQLVIDYKSGRSSLSSWLGERPSQPQLPLYGLIGDASGLAFAQVRARDCRMIGIGEVEGVAGVQQDVARAVQRYSEQQDWPGLLAEWRSNLERLADAFMQGEAAVDPLPAACTYCGMQALCRVEIHDGGPV</sequence>
<reference evidence="2 3" key="1">
    <citation type="submission" date="2019-09" db="EMBL/GenBank/DDBJ databases">
        <authorList>
            <person name="Chen X.-Y."/>
        </authorList>
    </citation>
    <scope>NUCLEOTIDE SEQUENCE [LARGE SCALE GENOMIC DNA]</scope>
    <source>
        <strain evidence="2 3">NY5</strain>
    </source>
</reference>
<keyword evidence="3" id="KW-1185">Reference proteome</keyword>